<evidence type="ECO:0000259" key="12">
    <source>
        <dbReference type="Pfam" id="PF07715"/>
    </source>
</evidence>
<dbReference type="Pfam" id="PF07715">
    <property type="entry name" value="Plug"/>
    <property type="match status" value="1"/>
</dbReference>
<keyword evidence="13" id="KW-0675">Receptor</keyword>
<keyword evidence="2 8" id="KW-0813">Transport</keyword>
<dbReference type="AlphaFoldDB" id="F8N9A1"/>
<feature type="domain" description="TonB-dependent receptor plug" evidence="12">
    <location>
        <begin position="205"/>
        <end position="311"/>
    </location>
</feature>
<keyword evidence="10" id="KW-0732">Signal</keyword>
<dbReference type="RefSeq" id="WP_007575457.1">
    <property type="nucleotide sequence ID" value="NZ_BPTS01000002.1"/>
</dbReference>
<dbReference type="InterPro" id="IPR023997">
    <property type="entry name" value="TonB-dep_OMP_SusC/RagA_CS"/>
</dbReference>
<evidence type="ECO:0000256" key="2">
    <source>
        <dbReference type="ARBA" id="ARBA00022448"/>
    </source>
</evidence>
<sequence>MNKKKVFLAALILSGNLGIFAQSLTLRLSHVTVSKAMTELRKQSGYSFVFEGGDVDTRRRVTVDAKSVRQAADQILASQDVSYTIQGKSIIVTGRRAQASESPQRTERRETGTRTIRGRVTDENGEPVIGASVRDSQNLSNGTVTDVDGNYKINLNDDSNIIVSYIGFDSQTLHIDGSSNLNVRLRETQKDLNEIVVIGYGTQRKSDLTGSVVSISEGKFSEGVNTNAFQMINGKAAGVNVSQVSSEPGASTKIQIRGAGSINSSNAALVVVDGLPGVDPSSLNPNDVKSIEILKDASAAAIYGTRAANGVVLITTKNGNTNQPLRVTFAAEVALQSVAKKIDMLNAKEYMQTLNTLRAEAKNPEGPIFTQEQIEAAGNGTNWQDEIFRSDAPVQTYRVGFSGGGTKHNFYVGLSVMDHKGLVKKTDLTKYNVRANFNANPTNFLRIKFNINYTRNDGNSIYIGNGVNENAGVINSAIQFDPTMPTGIDPTTGRYYANPYISLDNPLALLNGIDQDKHSNNLYGTLALELEPMKDLVLTGRIGADLNSYMNNFYRSRITKLGQANGGIAEKNSGEDTQWLAEFMLNYKHTFAQVHNFSAMVGTTFEQFKQDYITGDATGFLSDVLKYNNMHSGDNDNGDDVYSSNSRNRLNGFLGRINYSFLDRYLLTASFRYDGSSRFSNDNKYAFFPSVAAAWRISEEPWMKNINVLNQLKLRLGYGQLGNQGIDNYATRQTLVAGGSAVFGDKLEQGVVAARLPNRNLKWETTEEYNIGFDFGFLKNRISGSIDYYVRNTRDQLFNKPLPSSIGFSNIMVNAGKVRNSGIDLVLNSVNIDNKDLQWETALNVSYLKNKVIKLPDYIPQLITGSMASFVSDFNITRVGDPIYSFYGYKVDGIFQQDDDVAKSGQPNAKPGDLKFHDESGDGKITSDDRTILGKPFPDVTFGLTNTLRWKGFTLSVFLQGVFGISMLDINVMESFYPTNEYRNRIAKYYRHRWTADNPSNEYPSGVNSTDYGGQFCVNSKTVVDASFLRVKNISLSYDIPLRSHKIFQGLQAYAAIDNLVTFTSYDGYDPDASATGANAVSKVAYNSYPLARTVRLGVNLTF</sequence>
<dbReference type="SUPFAM" id="SSF56935">
    <property type="entry name" value="Porins"/>
    <property type="match status" value="1"/>
</dbReference>
<evidence type="ECO:0000256" key="8">
    <source>
        <dbReference type="PROSITE-ProRule" id="PRU01360"/>
    </source>
</evidence>
<organism evidence="13 14">
    <name type="scientific">Hallella multisaccharivorax DSM 17128</name>
    <dbReference type="NCBI Taxonomy" id="688246"/>
    <lineage>
        <taxon>Bacteria</taxon>
        <taxon>Pseudomonadati</taxon>
        <taxon>Bacteroidota</taxon>
        <taxon>Bacteroidia</taxon>
        <taxon>Bacteroidales</taxon>
        <taxon>Prevotellaceae</taxon>
        <taxon>Hallella</taxon>
    </lineage>
</organism>
<gene>
    <name evidence="13" type="ORF">Premu_2328</name>
</gene>
<evidence type="ECO:0000256" key="5">
    <source>
        <dbReference type="ARBA" id="ARBA00023077"/>
    </source>
</evidence>
<accession>F8N9A1</accession>
<dbReference type="Gene3D" id="3.55.50.30">
    <property type="match status" value="1"/>
</dbReference>
<comment type="similarity">
    <text evidence="8 9">Belongs to the TonB-dependent receptor family.</text>
</comment>
<keyword evidence="14" id="KW-1185">Reference proteome</keyword>
<proteinExistence type="inferred from homology"/>
<dbReference type="InterPro" id="IPR037066">
    <property type="entry name" value="Plug_dom_sf"/>
</dbReference>
<dbReference type="InterPro" id="IPR036942">
    <property type="entry name" value="Beta-barrel_TonB_sf"/>
</dbReference>
<evidence type="ECO:0000256" key="3">
    <source>
        <dbReference type="ARBA" id="ARBA00022452"/>
    </source>
</evidence>
<comment type="subcellular location">
    <subcellularLocation>
        <location evidence="1 8">Cell outer membrane</location>
        <topology evidence="1 8">Multi-pass membrane protein</topology>
    </subcellularLocation>
</comment>
<dbReference type="Pfam" id="PF13715">
    <property type="entry name" value="CarbopepD_reg_2"/>
    <property type="match status" value="1"/>
</dbReference>
<dbReference type="Pfam" id="PF00593">
    <property type="entry name" value="TonB_dep_Rec_b-barrel"/>
    <property type="match status" value="1"/>
</dbReference>
<name>F8N9A1_9BACT</name>
<dbReference type="InterPro" id="IPR039426">
    <property type="entry name" value="TonB-dep_rcpt-like"/>
</dbReference>
<keyword evidence="6 8" id="KW-0472">Membrane</keyword>
<dbReference type="HOGENOM" id="CLU_004317_0_2_10"/>
<keyword evidence="3 8" id="KW-1134">Transmembrane beta strand</keyword>
<feature type="chain" id="PRO_5003375513" evidence="10">
    <location>
        <begin position="22"/>
        <end position="1103"/>
    </location>
</feature>
<dbReference type="STRING" id="688246.Premu_2328"/>
<dbReference type="InterPro" id="IPR023996">
    <property type="entry name" value="TonB-dep_OMP_SusC/RagA"/>
</dbReference>
<evidence type="ECO:0000256" key="6">
    <source>
        <dbReference type="ARBA" id="ARBA00023136"/>
    </source>
</evidence>
<dbReference type="NCBIfam" id="TIGR04056">
    <property type="entry name" value="OMP_RagA_SusC"/>
    <property type="match status" value="1"/>
</dbReference>
<dbReference type="eggNOG" id="COG4771">
    <property type="taxonomic scope" value="Bacteria"/>
</dbReference>
<dbReference type="SUPFAM" id="SSF49464">
    <property type="entry name" value="Carboxypeptidase regulatory domain-like"/>
    <property type="match status" value="1"/>
</dbReference>
<evidence type="ECO:0000259" key="11">
    <source>
        <dbReference type="Pfam" id="PF00593"/>
    </source>
</evidence>
<dbReference type="InterPro" id="IPR000531">
    <property type="entry name" value="Beta-barrel_TonB"/>
</dbReference>
<dbReference type="NCBIfam" id="TIGR04057">
    <property type="entry name" value="SusC_RagA_signa"/>
    <property type="match status" value="1"/>
</dbReference>
<evidence type="ECO:0000256" key="1">
    <source>
        <dbReference type="ARBA" id="ARBA00004571"/>
    </source>
</evidence>
<dbReference type="PROSITE" id="PS52016">
    <property type="entry name" value="TONB_DEPENDENT_REC_3"/>
    <property type="match status" value="1"/>
</dbReference>
<feature type="signal peptide" evidence="10">
    <location>
        <begin position="1"/>
        <end position="21"/>
    </location>
</feature>
<evidence type="ECO:0000256" key="7">
    <source>
        <dbReference type="ARBA" id="ARBA00023237"/>
    </source>
</evidence>
<dbReference type="InterPro" id="IPR008969">
    <property type="entry name" value="CarboxyPept-like_regulatory"/>
</dbReference>
<evidence type="ECO:0000313" key="14">
    <source>
        <dbReference type="Proteomes" id="UP000002772"/>
    </source>
</evidence>
<keyword evidence="4 8" id="KW-0812">Transmembrane</keyword>
<feature type="domain" description="TonB-dependent receptor-like beta-barrel" evidence="11">
    <location>
        <begin position="489"/>
        <end position="1060"/>
    </location>
</feature>
<dbReference type="Gene3D" id="2.40.170.20">
    <property type="entry name" value="TonB-dependent receptor, beta-barrel domain"/>
    <property type="match status" value="1"/>
</dbReference>
<dbReference type="Gene3D" id="2.170.130.10">
    <property type="entry name" value="TonB-dependent receptor, plug domain"/>
    <property type="match status" value="1"/>
</dbReference>
<dbReference type="EMBL" id="GL945017">
    <property type="protein sequence ID" value="EGN57710.1"/>
    <property type="molecule type" value="Genomic_DNA"/>
</dbReference>
<evidence type="ECO:0000256" key="9">
    <source>
        <dbReference type="RuleBase" id="RU003357"/>
    </source>
</evidence>
<reference evidence="14" key="1">
    <citation type="journal article" date="2011" name="Stand. Genomic Sci.">
        <title>Non-contiguous finished genome sequence of the opportunistic oral pathogen Prevotella multisaccharivorax type strain (PPPA20).</title>
        <authorList>
            <person name="Pati A."/>
            <person name="Gronow S."/>
            <person name="Lu M."/>
            <person name="Lapidus A."/>
            <person name="Nolan M."/>
            <person name="Lucas S."/>
            <person name="Hammon N."/>
            <person name="Deshpande S."/>
            <person name="Cheng J.F."/>
            <person name="Tapia R."/>
            <person name="Han C."/>
            <person name="Goodwin L."/>
            <person name="Pitluck S."/>
            <person name="Liolios K."/>
            <person name="Pagani I."/>
            <person name="Mavromatis K."/>
            <person name="Mikhailova N."/>
            <person name="Huntemann M."/>
            <person name="Chen A."/>
            <person name="Palaniappan K."/>
            <person name="Land M."/>
            <person name="Hauser L."/>
            <person name="Detter J.C."/>
            <person name="Brambilla E.M."/>
            <person name="Rohde M."/>
            <person name="Goker M."/>
            <person name="Woyke T."/>
            <person name="Bristow J."/>
            <person name="Eisen J.A."/>
            <person name="Markowitz V."/>
            <person name="Hugenholtz P."/>
            <person name="Kyrpides N.C."/>
            <person name="Klenk H.P."/>
            <person name="Ivanova N."/>
        </authorList>
    </citation>
    <scope>NUCLEOTIDE SEQUENCE [LARGE SCALE GENOMIC DNA]</scope>
    <source>
        <strain evidence="14">DSM 17128</strain>
    </source>
</reference>
<keyword evidence="7 8" id="KW-0998">Cell outer membrane</keyword>
<dbReference type="Proteomes" id="UP000002772">
    <property type="component" value="Unassembled WGS sequence"/>
</dbReference>
<protein>
    <submittedName>
        <fullName evidence="13">TonB-dependent receptor</fullName>
    </submittedName>
</protein>
<evidence type="ECO:0000256" key="4">
    <source>
        <dbReference type="ARBA" id="ARBA00022692"/>
    </source>
</evidence>
<keyword evidence="5 9" id="KW-0798">TonB box</keyword>
<evidence type="ECO:0000256" key="10">
    <source>
        <dbReference type="SAM" id="SignalP"/>
    </source>
</evidence>
<evidence type="ECO:0000313" key="13">
    <source>
        <dbReference type="EMBL" id="EGN57710.1"/>
    </source>
</evidence>
<dbReference type="Gene3D" id="2.60.40.1120">
    <property type="entry name" value="Carboxypeptidase-like, regulatory domain"/>
    <property type="match status" value="1"/>
</dbReference>
<dbReference type="GO" id="GO:0009279">
    <property type="term" value="C:cell outer membrane"/>
    <property type="evidence" value="ECO:0007669"/>
    <property type="project" value="UniProtKB-SubCell"/>
</dbReference>
<dbReference type="InterPro" id="IPR012910">
    <property type="entry name" value="Plug_dom"/>
</dbReference>